<dbReference type="EMBL" id="CAJGYM010000083">
    <property type="protein sequence ID" value="CAD6196966.1"/>
    <property type="molecule type" value="Genomic_DNA"/>
</dbReference>
<dbReference type="InterPro" id="IPR036866">
    <property type="entry name" value="RibonucZ/Hydroxyglut_hydro"/>
</dbReference>
<dbReference type="PANTHER" id="PTHR11935:SF94">
    <property type="entry name" value="TENZING NORGAY, ISOFORM C"/>
    <property type="match status" value="1"/>
</dbReference>
<keyword evidence="8" id="KW-0862">Zinc</keyword>
<keyword evidence="6" id="KW-0479">Metal-binding</keyword>
<dbReference type="InterPro" id="IPR035680">
    <property type="entry name" value="Clx_II_MBL"/>
</dbReference>
<evidence type="ECO:0000256" key="6">
    <source>
        <dbReference type="ARBA" id="ARBA00022723"/>
    </source>
</evidence>
<organism evidence="11 12">
    <name type="scientific">Caenorhabditis auriculariae</name>
    <dbReference type="NCBI Taxonomy" id="2777116"/>
    <lineage>
        <taxon>Eukaryota</taxon>
        <taxon>Metazoa</taxon>
        <taxon>Ecdysozoa</taxon>
        <taxon>Nematoda</taxon>
        <taxon>Chromadorea</taxon>
        <taxon>Rhabditida</taxon>
        <taxon>Rhabditina</taxon>
        <taxon>Rhabditomorpha</taxon>
        <taxon>Rhabditoidea</taxon>
        <taxon>Rhabditidae</taxon>
        <taxon>Peloderinae</taxon>
        <taxon>Caenorhabditis</taxon>
    </lineage>
</organism>
<evidence type="ECO:0000256" key="2">
    <source>
        <dbReference type="ARBA" id="ARBA00001947"/>
    </source>
</evidence>
<feature type="domain" description="Metallo-beta-lactamase" evidence="10">
    <location>
        <begin position="12"/>
        <end position="175"/>
    </location>
</feature>
<dbReference type="EC" id="3.1.2.6" evidence="5"/>
<proteinExistence type="inferred from homology"/>
<dbReference type="GO" id="GO:0004416">
    <property type="term" value="F:hydroxyacylglutathione hydrolase activity"/>
    <property type="evidence" value="ECO:0007669"/>
    <property type="project" value="UniProtKB-EC"/>
</dbReference>
<gene>
    <name evidence="11" type="ORF">CAUJ_LOCUS12877</name>
</gene>
<dbReference type="InterPro" id="IPR001279">
    <property type="entry name" value="Metallo-B-lactamas"/>
</dbReference>
<evidence type="ECO:0000256" key="4">
    <source>
        <dbReference type="ARBA" id="ARBA00006759"/>
    </source>
</evidence>
<evidence type="ECO:0000256" key="9">
    <source>
        <dbReference type="ARBA" id="ARBA00031044"/>
    </source>
</evidence>
<dbReference type="SUPFAM" id="SSF56281">
    <property type="entry name" value="Metallo-hydrolase/oxidoreductase"/>
    <property type="match status" value="1"/>
</dbReference>
<dbReference type="AlphaFoldDB" id="A0A8S1HR62"/>
<accession>A0A8S1HR62</accession>
<evidence type="ECO:0000256" key="7">
    <source>
        <dbReference type="ARBA" id="ARBA00022801"/>
    </source>
</evidence>
<dbReference type="PANTHER" id="PTHR11935">
    <property type="entry name" value="BETA LACTAMASE DOMAIN"/>
    <property type="match status" value="1"/>
</dbReference>
<dbReference type="GO" id="GO:0046872">
    <property type="term" value="F:metal ion binding"/>
    <property type="evidence" value="ECO:0007669"/>
    <property type="project" value="UniProtKB-KW"/>
</dbReference>
<evidence type="ECO:0000256" key="1">
    <source>
        <dbReference type="ARBA" id="ARBA00001623"/>
    </source>
</evidence>
<evidence type="ECO:0000256" key="5">
    <source>
        <dbReference type="ARBA" id="ARBA00011917"/>
    </source>
</evidence>
<protein>
    <recommendedName>
        <fullName evidence="5">hydroxyacylglutathione hydrolase</fullName>
        <ecNumber evidence="5">3.1.2.6</ecNumber>
    </recommendedName>
    <alternativeName>
        <fullName evidence="9">Glyoxalase II</fullName>
    </alternativeName>
</protein>
<evidence type="ECO:0000313" key="11">
    <source>
        <dbReference type="EMBL" id="CAD6196966.1"/>
    </source>
</evidence>
<evidence type="ECO:0000256" key="8">
    <source>
        <dbReference type="ARBA" id="ARBA00022833"/>
    </source>
</evidence>
<comment type="pathway">
    <text evidence="3">Secondary metabolite metabolism; methylglyoxal degradation; (R)-lactate from methylglyoxal: step 2/2.</text>
</comment>
<comment type="cofactor">
    <cofactor evidence="2">
        <name>Zn(2+)</name>
        <dbReference type="ChEBI" id="CHEBI:29105"/>
    </cofactor>
</comment>
<dbReference type="CDD" id="cd07723">
    <property type="entry name" value="hydroxyacylglutathione_hydrolase_MBL-fold"/>
    <property type="match status" value="1"/>
</dbReference>
<evidence type="ECO:0000259" key="10">
    <source>
        <dbReference type="SMART" id="SM00849"/>
    </source>
</evidence>
<keyword evidence="7" id="KW-0378">Hydrolase</keyword>
<comment type="caution">
    <text evidence="11">The sequence shown here is derived from an EMBL/GenBank/DDBJ whole genome shotgun (WGS) entry which is preliminary data.</text>
</comment>
<evidence type="ECO:0000256" key="3">
    <source>
        <dbReference type="ARBA" id="ARBA00004963"/>
    </source>
</evidence>
<dbReference type="Proteomes" id="UP000835052">
    <property type="component" value="Unassembled WGS sequence"/>
</dbReference>
<keyword evidence="12" id="KW-1185">Reference proteome</keyword>
<name>A0A8S1HR62_9PELO</name>
<dbReference type="Pfam" id="PF00753">
    <property type="entry name" value="Lactamase_B"/>
    <property type="match status" value="1"/>
</dbReference>
<dbReference type="SMART" id="SM00849">
    <property type="entry name" value="Lactamase_B"/>
    <property type="match status" value="1"/>
</dbReference>
<evidence type="ECO:0000313" key="12">
    <source>
        <dbReference type="Proteomes" id="UP000835052"/>
    </source>
</evidence>
<dbReference type="OrthoDB" id="515692at2759"/>
<comment type="catalytic activity">
    <reaction evidence="1">
        <text>an S-(2-hydroxyacyl)glutathione + H2O = a 2-hydroxy carboxylate + glutathione + H(+)</text>
        <dbReference type="Rhea" id="RHEA:21864"/>
        <dbReference type="ChEBI" id="CHEBI:15377"/>
        <dbReference type="ChEBI" id="CHEBI:15378"/>
        <dbReference type="ChEBI" id="CHEBI:57925"/>
        <dbReference type="ChEBI" id="CHEBI:58896"/>
        <dbReference type="ChEBI" id="CHEBI:71261"/>
        <dbReference type="EC" id="3.1.2.6"/>
    </reaction>
</comment>
<sequence length="203" mass="22586">MVHVQVVRALEDNFMYIVRNENDDKVLVVDPVEPEKIQNICVKDNLTIVGALITHHHWDHAGGTPAFRKAFPDSQQVPIFGGDDRIEHVDKILKHDEEFEQAGLKIRSLSTPCHTRGHVCYHVSGKNGPGVVFTGDTLFIAGCGKFFEGSADQMHRNLNEILASLPDSTLVYVGHEYTATNLKFAESVEPGNQKVIDKLKMGN</sequence>
<dbReference type="Gene3D" id="3.60.15.10">
    <property type="entry name" value="Ribonuclease Z/Hydroxyacylglutathione hydrolase-like"/>
    <property type="match status" value="1"/>
</dbReference>
<reference evidence="11" key="1">
    <citation type="submission" date="2020-10" db="EMBL/GenBank/DDBJ databases">
        <authorList>
            <person name="Kikuchi T."/>
        </authorList>
    </citation>
    <scope>NUCLEOTIDE SEQUENCE</scope>
    <source>
        <strain evidence="11">NKZ352</strain>
    </source>
</reference>
<comment type="similarity">
    <text evidence="4">Belongs to the metallo-beta-lactamase superfamily. Glyoxalase II family.</text>
</comment>